<sequence length="429" mass="46695">MRRAVLERFGRVDAGQTRAIDALVRALTSDPADGRGVYLHGAAGRGKTALAGCALQTLGREKRAKSWHFHALMAHAHAGTSREGYSSDGFAAFGARLAKESDGVILVDEVEISDVADAMVFKRVMEGYFASGGRMIGTSNFAPERLYAGGINRANFASFVETLRERCEVVDLDAECEAVDYRRLNGVTAPEVADTVVVGNDNDARARLERTWARFEASTSGDSVSDELDIRVAAGRTIRAKRRIGDRAAWFTFDDICGRQSRAAPSDYIALAEKFAMICVQNVPRLPMSSQENAARRFINLIDVLYERRVVFIANLATVPDELFNEYETSSFRVPDLSTRERTRVESNFAAELSVSSKGGSSGRSTTVLANNTEWSATGRIGASLADASASNFTAAAAPRAKSRLVHMSKADYFRDTLPILATANVSRH</sequence>
<keyword evidence="2" id="KW-0547">Nucleotide-binding</keyword>
<dbReference type="KEGG" id="ota:OT_ostta08g03330"/>
<dbReference type="AlphaFoldDB" id="A0A090M8W3"/>
<dbReference type="PANTHER" id="PTHR12169:SF6">
    <property type="entry name" value="AFG1-LIKE ATPASE"/>
    <property type="match status" value="1"/>
</dbReference>
<reference evidence="5" key="1">
    <citation type="journal article" date="2006" name="Proc. Natl. Acad. Sci. U.S.A.">
        <title>Genome analysis of the smallest free-living eukaryote Ostreococcus tauri unveils many unique features.</title>
        <authorList>
            <person name="Derelle E."/>
            <person name="Ferraz C."/>
            <person name="Rombauts S."/>
            <person name="Rouze P."/>
            <person name="Worden A.Z."/>
            <person name="Robbens S."/>
            <person name="Partensky F."/>
            <person name="Degroeve S."/>
            <person name="Echeynie S."/>
            <person name="Cooke R."/>
            <person name="Saeys Y."/>
            <person name="Wuyts J."/>
            <person name="Jabbari K."/>
            <person name="Bowler C."/>
            <person name="Panaud O."/>
            <person name="Piegu B."/>
            <person name="Ball S.G."/>
            <person name="Ral J.-P."/>
            <person name="Bouget F.-Y."/>
            <person name="Piganeau G."/>
            <person name="De Baets B."/>
            <person name="Picard A."/>
            <person name="Delseny M."/>
            <person name="Demaille J."/>
            <person name="Van de Peer Y."/>
            <person name="Moreau H."/>
        </authorList>
    </citation>
    <scope>NUCLEOTIDE SEQUENCE [LARGE SCALE GENOMIC DNA]</scope>
    <source>
        <strain evidence="5">OTTH 0595 / CCAP 157/2 / RCC745</strain>
    </source>
</reference>
<comment type="caution">
    <text evidence="4">The sequence shown here is derived from an EMBL/GenBank/DDBJ whole genome shotgun (WGS) entry which is preliminary data.</text>
</comment>
<protein>
    <submittedName>
        <fullName evidence="4">ATPase, AFG1-like</fullName>
    </submittedName>
</protein>
<evidence type="ECO:0000256" key="3">
    <source>
        <dbReference type="ARBA" id="ARBA00022840"/>
    </source>
</evidence>
<reference evidence="4 5" key="2">
    <citation type="journal article" date="2014" name="BMC Genomics">
        <title>An improved genome of the model marine alga Ostreococcus tauri unfolds by assessing Illumina de novo assemblies.</title>
        <authorList>
            <person name="Blanc-Mathieu R."/>
            <person name="Verhelst B."/>
            <person name="Derelle E."/>
            <person name="Rombauts S."/>
            <person name="Bouget F.Y."/>
            <person name="Carre I."/>
            <person name="Chateau A."/>
            <person name="Eyre-Walker A."/>
            <person name="Grimsley N."/>
            <person name="Moreau H."/>
            <person name="Piegu B."/>
            <person name="Rivals E."/>
            <person name="Schackwitz W."/>
            <person name="Van de Peer Y."/>
            <person name="Piganeau G."/>
        </authorList>
    </citation>
    <scope>NUCLEOTIDE SEQUENCE [LARGE SCALE GENOMIC DNA]</scope>
    <source>
        <strain evidence="5">OTTH 0595 / CCAP 157/2 / RCC745</strain>
    </source>
</reference>
<evidence type="ECO:0000256" key="1">
    <source>
        <dbReference type="ARBA" id="ARBA00010322"/>
    </source>
</evidence>
<evidence type="ECO:0000313" key="5">
    <source>
        <dbReference type="Proteomes" id="UP000009170"/>
    </source>
</evidence>
<dbReference type="Pfam" id="PF03969">
    <property type="entry name" value="AFG1_ATPase"/>
    <property type="match status" value="1"/>
</dbReference>
<dbReference type="Proteomes" id="UP000009170">
    <property type="component" value="Unassembled WGS sequence"/>
</dbReference>
<dbReference type="GO" id="GO:0005524">
    <property type="term" value="F:ATP binding"/>
    <property type="evidence" value="ECO:0007669"/>
    <property type="project" value="UniProtKB-KW"/>
</dbReference>
<keyword evidence="5" id="KW-1185">Reference proteome</keyword>
<accession>A0A090M8W3</accession>
<dbReference type="PANTHER" id="PTHR12169">
    <property type="entry name" value="ATPASE N2B"/>
    <property type="match status" value="1"/>
</dbReference>
<evidence type="ECO:0000256" key="2">
    <source>
        <dbReference type="ARBA" id="ARBA00022741"/>
    </source>
</evidence>
<dbReference type="InterPro" id="IPR005654">
    <property type="entry name" value="ATPase_AFG1-like"/>
</dbReference>
<dbReference type="InterPro" id="IPR027417">
    <property type="entry name" value="P-loop_NTPase"/>
</dbReference>
<dbReference type="SUPFAM" id="SSF52540">
    <property type="entry name" value="P-loop containing nucleoside triphosphate hydrolases"/>
    <property type="match status" value="1"/>
</dbReference>
<dbReference type="OrthoDB" id="548867at2759"/>
<dbReference type="RefSeq" id="XP_022841035.1">
    <property type="nucleotide sequence ID" value="XM_022983638.1"/>
</dbReference>
<evidence type="ECO:0000313" key="4">
    <source>
        <dbReference type="EMBL" id="CEG01564.1"/>
    </source>
</evidence>
<dbReference type="Gene3D" id="3.40.50.300">
    <property type="entry name" value="P-loop containing nucleotide triphosphate hydrolases"/>
    <property type="match status" value="1"/>
</dbReference>
<dbReference type="GO" id="GO:0005739">
    <property type="term" value="C:mitochondrion"/>
    <property type="evidence" value="ECO:0007669"/>
    <property type="project" value="TreeGrafter"/>
</dbReference>
<name>A0A090M8W3_OSTTA</name>
<dbReference type="EMBL" id="CAID01000008">
    <property type="protein sequence ID" value="CEG01564.1"/>
    <property type="molecule type" value="Genomic_DNA"/>
</dbReference>
<comment type="similarity">
    <text evidence="1">Belongs to the AFG1 ATPase family.</text>
</comment>
<dbReference type="GeneID" id="9831468"/>
<gene>
    <name evidence="4" type="ORF">OT_ostta08g03330</name>
</gene>
<dbReference type="GO" id="GO:0016887">
    <property type="term" value="F:ATP hydrolysis activity"/>
    <property type="evidence" value="ECO:0007669"/>
    <property type="project" value="InterPro"/>
</dbReference>
<dbReference type="InParanoid" id="A0A090M8W3"/>
<keyword evidence="3" id="KW-0067">ATP-binding</keyword>
<organism evidence="4 5">
    <name type="scientific">Ostreococcus tauri</name>
    <name type="common">Marine green alga</name>
    <dbReference type="NCBI Taxonomy" id="70448"/>
    <lineage>
        <taxon>Eukaryota</taxon>
        <taxon>Viridiplantae</taxon>
        <taxon>Chlorophyta</taxon>
        <taxon>Mamiellophyceae</taxon>
        <taxon>Mamiellales</taxon>
        <taxon>Bathycoccaceae</taxon>
        <taxon>Ostreococcus</taxon>
    </lineage>
</organism>
<dbReference type="NCBIfam" id="NF040713">
    <property type="entry name" value="ZapE"/>
    <property type="match status" value="1"/>
</dbReference>
<proteinExistence type="inferred from homology"/>